<reference evidence="1 2" key="1">
    <citation type="submission" date="2023-10" db="EMBL/GenBank/DDBJ databases">
        <title>Chromosome-scale genome assembly provides insights into flower coloration mechanisms of Canna indica.</title>
        <authorList>
            <person name="Li C."/>
        </authorList>
    </citation>
    <scope>NUCLEOTIDE SEQUENCE [LARGE SCALE GENOMIC DNA]</scope>
    <source>
        <tissue evidence="1">Flower</tissue>
    </source>
</reference>
<keyword evidence="2" id="KW-1185">Reference proteome</keyword>
<protein>
    <submittedName>
        <fullName evidence="1">Uncharacterized protein</fullName>
    </submittedName>
</protein>
<dbReference type="Proteomes" id="UP001327560">
    <property type="component" value="Chromosome 9"/>
</dbReference>
<dbReference type="PANTHER" id="PTHR37201">
    <property type="entry name" value="WD REPEAT PROTEIN"/>
    <property type="match status" value="1"/>
</dbReference>
<proteinExistence type="predicted"/>
<evidence type="ECO:0000313" key="2">
    <source>
        <dbReference type="Proteomes" id="UP001327560"/>
    </source>
</evidence>
<sequence length="329" mass="36732">MAHIVVTIFTPPPLTHPLLTQRPGFQLGFGFRESAARQFPLSVCPRSLRGRKLLRTKAAPRAVRGKSPTPWDDKPYELLPGGKKAYLDEQDVVSLLDPPKELIPIDPASYNTAAYLWKKIDDIPEERRHRLLSTVKGRLISRCWKLVGGRYQDAKLAKQSTSSLLALGDDPLPLEIWNCRTSEGPLPVGWLNGFRTVIFHGKDGDTYGRIIIGGSLPFSLEKLYSPLYFKVRQVAEVMSTGQPCDVAYEFGDGLLDPFIIPAGFPKPVEHPWPFNDHLVIYMRHAGPGVLVGQAWQEGKDLKQVPKKIYGEILMVKDFSVSGQHEEGSA</sequence>
<dbReference type="AlphaFoldDB" id="A0AAQ3L5N1"/>
<evidence type="ECO:0000313" key="1">
    <source>
        <dbReference type="EMBL" id="WOL19702.1"/>
    </source>
</evidence>
<accession>A0AAQ3L5N1</accession>
<gene>
    <name evidence="1" type="ORF">Cni_G28504</name>
</gene>
<dbReference type="EMBL" id="CP136898">
    <property type="protein sequence ID" value="WOL19702.1"/>
    <property type="molecule type" value="Genomic_DNA"/>
</dbReference>
<name>A0AAQ3L5N1_9LILI</name>
<dbReference type="PANTHER" id="PTHR37201:SF1">
    <property type="entry name" value="WD REPEAT PROTEIN"/>
    <property type="match status" value="1"/>
</dbReference>
<organism evidence="1 2">
    <name type="scientific">Canna indica</name>
    <name type="common">Indian-shot</name>
    <dbReference type="NCBI Taxonomy" id="4628"/>
    <lineage>
        <taxon>Eukaryota</taxon>
        <taxon>Viridiplantae</taxon>
        <taxon>Streptophyta</taxon>
        <taxon>Embryophyta</taxon>
        <taxon>Tracheophyta</taxon>
        <taxon>Spermatophyta</taxon>
        <taxon>Magnoliopsida</taxon>
        <taxon>Liliopsida</taxon>
        <taxon>Zingiberales</taxon>
        <taxon>Cannaceae</taxon>
        <taxon>Canna</taxon>
    </lineage>
</organism>